<dbReference type="InterPro" id="IPR000800">
    <property type="entry name" value="Notch_dom"/>
</dbReference>
<feature type="domain" description="Stealth protein CR1 conserved region 1" evidence="9">
    <location>
        <begin position="51"/>
        <end position="79"/>
    </location>
</feature>
<organism evidence="12">
    <name type="scientific">Zeugodacus cucurbitae</name>
    <name type="common">Melon fruit fly</name>
    <name type="synonym">Bactrocera cucurbitae</name>
    <dbReference type="NCBI Taxonomy" id="28588"/>
    <lineage>
        <taxon>Eukaryota</taxon>
        <taxon>Metazoa</taxon>
        <taxon>Ecdysozoa</taxon>
        <taxon>Arthropoda</taxon>
        <taxon>Hexapoda</taxon>
        <taxon>Insecta</taxon>
        <taxon>Pterygota</taxon>
        <taxon>Neoptera</taxon>
        <taxon>Endopterygota</taxon>
        <taxon>Diptera</taxon>
        <taxon>Brachycera</taxon>
        <taxon>Muscomorpha</taxon>
        <taxon>Tephritoidea</taxon>
        <taxon>Tephritidae</taxon>
        <taxon>Zeugodacus</taxon>
        <taxon>Zeugodacus</taxon>
    </lineage>
</organism>
<dbReference type="Pfam" id="PF11380">
    <property type="entry name" value="Stealth_CR2"/>
    <property type="match status" value="1"/>
</dbReference>
<feature type="domain" description="Stealth protein CR2 conserved region 2" evidence="8">
    <location>
        <begin position="82"/>
        <end position="186"/>
    </location>
</feature>
<dbReference type="InterPro" id="IPR031358">
    <property type="entry name" value="Stealth_CR1"/>
</dbReference>
<evidence type="ECO:0000259" key="10">
    <source>
        <dbReference type="Pfam" id="PF17102"/>
    </source>
</evidence>
<gene>
    <name evidence="12" type="primary">gnptab_2</name>
    <name evidence="12" type="ORF">g.7758</name>
</gene>
<evidence type="ECO:0000256" key="3">
    <source>
        <dbReference type="ARBA" id="ARBA00022737"/>
    </source>
</evidence>
<accession>A0A0A1XI99</accession>
<dbReference type="PANTHER" id="PTHR24045">
    <property type="match status" value="1"/>
</dbReference>
<evidence type="ECO:0000259" key="8">
    <source>
        <dbReference type="Pfam" id="PF11380"/>
    </source>
</evidence>
<sequence length="672" mass="79556">MRIQRKWGRMLKNNWKRLRRRRLLIVFGIVVLSSIFLVTRKNLGMKQSYCEPIDVVYTWVNGSDPLFIESARRYNPNYDPARFDDKNELRYSLRSLEKYAPWVRHVYIVTNGQIPHWLDLSFEKVTVVPHELLTPKPELLPTFSSSAIETFIHRIPNLSQRFLYLNDDIFLGAPLYPEDLYTHSEGVRIYQAWMVPDCADDCPWTYIGDGACDRHCNIAKCQYDGGDCNSFDSDKSEENIMEHNVNENKSVKIITPSPLNSTTHVEIRHFPLRKKFRNKKHSTQRNGSHFRELVLHKNLSTLAELRHIVDNYNNQLKSNSQTKESVLSTQASDQIMKRFEEGMEKTSKNESSKDIYSHSLINTNMLLNRFYGFKARNVLAHVGFLLDRNIINDMQQKFSKGIDVTISNRFRSTNDLQFAFIYYSFLMSERSTLTVEEVFDEFDTDDSHTWSDREVRTFLARMYPLPLDWSAVRFFEEVVSNCSRDLDMPSRNGYYEYTTLVYERYEDSNVPTITRQLVAQCRLLAEALETNFATRTKYKYNINPKRAIHNNFMMLTSNITDVVDGFDKIRRNPRKFNCINDNLEPLLAEDNELIRHLLEDFYLSFFPRRSSYELQFEYRNRFTTWQDYQRWRRRKRAALVVGYAASVILILFIIRYICIHKTKIARRYVQSL</sequence>
<feature type="domain" description="Stealth protein CR4 conserved region 4" evidence="11">
    <location>
        <begin position="567"/>
        <end position="622"/>
    </location>
</feature>
<keyword evidence="5" id="KW-0325">Glycoprotein</keyword>
<reference evidence="12" key="1">
    <citation type="submission" date="2014-11" db="EMBL/GenBank/DDBJ databases">
        <authorList>
            <person name="Geib S."/>
        </authorList>
    </citation>
    <scope>NUCLEOTIDE SEQUENCE</scope>
</reference>
<evidence type="ECO:0000313" key="12">
    <source>
        <dbReference type="EMBL" id="JAD11099.1"/>
    </source>
</evidence>
<dbReference type="GO" id="GO:0046835">
    <property type="term" value="P:carbohydrate phosphorylation"/>
    <property type="evidence" value="ECO:0007669"/>
    <property type="project" value="TreeGrafter"/>
</dbReference>
<dbReference type="Pfam" id="PF17101">
    <property type="entry name" value="Stealth_CR1"/>
    <property type="match status" value="1"/>
</dbReference>
<keyword evidence="4" id="KW-1015">Disulfide bond</keyword>
<dbReference type="InterPro" id="IPR031356">
    <property type="entry name" value="Stealth_CR4"/>
</dbReference>
<feature type="transmembrane region" description="Helical" evidence="6">
    <location>
        <begin position="637"/>
        <end position="658"/>
    </location>
</feature>
<dbReference type="Gene3D" id="3.30.300.320">
    <property type="match status" value="1"/>
</dbReference>
<dbReference type="AlphaFoldDB" id="A0A0A1XI99"/>
<feature type="domain" description="LNR" evidence="7">
    <location>
        <begin position="196"/>
        <end position="229"/>
    </location>
</feature>
<comment type="similarity">
    <text evidence="1">Belongs to the stealth family.</text>
</comment>
<dbReference type="InterPro" id="IPR021520">
    <property type="entry name" value="Stealth_CR2"/>
</dbReference>
<keyword evidence="2 12" id="KW-0808">Transferase</keyword>
<evidence type="ECO:0000259" key="7">
    <source>
        <dbReference type="Pfam" id="PF00066"/>
    </source>
</evidence>
<evidence type="ECO:0000256" key="2">
    <source>
        <dbReference type="ARBA" id="ARBA00022679"/>
    </source>
</evidence>
<dbReference type="Pfam" id="PF17102">
    <property type="entry name" value="Stealth_CR3"/>
    <property type="match status" value="1"/>
</dbReference>
<evidence type="ECO:0000259" key="9">
    <source>
        <dbReference type="Pfam" id="PF17101"/>
    </source>
</evidence>
<dbReference type="InterPro" id="IPR047141">
    <property type="entry name" value="Stealth"/>
</dbReference>
<keyword evidence="6" id="KW-0472">Membrane</keyword>
<feature type="domain" description="Stealth protein CR3 conserved region 3" evidence="10">
    <location>
        <begin position="380"/>
        <end position="428"/>
    </location>
</feature>
<dbReference type="Pfam" id="PF17103">
    <property type="entry name" value="Stealth_CR4"/>
    <property type="match status" value="1"/>
</dbReference>
<keyword evidence="3" id="KW-0677">Repeat</keyword>
<evidence type="ECO:0000256" key="4">
    <source>
        <dbReference type="ARBA" id="ARBA00023157"/>
    </source>
</evidence>
<dbReference type="GO" id="GO:0016256">
    <property type="term" value="P:N-glycan processing to lysosome"/>
    <property type="evidence" value="ECO:0007669"/>
    <property type="project" value="TreeGrafter"/>
</dbReference>
<dbReference type="InterPro" id="IPR031357">
    <property type="entry name" value="Stealth_CR3"/>
</dbReference>
<evidence type="ECO:0000256" key="5">
    <source>
        <dbReference type="ARBA" id="ARBA00023180"/>
    </source>
</evidence>
<keyword evidence="6" id="KW-0812">Transmembrane</keyword>
<dbReference type="GO" id="GO:0003976">
    <property type="term" value="F:UDP-N-acetylglucosamine-lysosomal-enzyme N-acetylglucosaminephosphotransferase activity"/>
    <property type="evidence" value="ECO:0007669"/>
    <property type="project" value="TreeGrafter"/>
</dbReference>
<protein>
    <submittedName>
        <fullName evidence="12">N-acetylglucosamine-1-phosphotransferase subunits alpha/beta</fullName>
    </submittedName>
</protein>
<dbReference type="EMBL" id="GBXI01003193">
    <property type="protein sequence ID" value="JAD11099.1"/>
    <property type="molecule type" value="Transcribed_RNA"/>
</dbReference>
<evidence type="ECO:0000256" key="6">
    <source>
        <dbReference type="SAM" id="Phobius"/>
    </source>
</evidence>
<dbReference type="Pfam" id="PF00066">
    <property type="entry name" value="Notch"/>
    <property type="match status" value="1"/>
</dbReference>
<evidence type="ECO:0000259" key="11">
    <source>
        <dbReference type="Pfam" id="PF17103"/>
    </source>
</evidence>
<reference evidence="12" key="2">
    <citation type="journal article" date="2015" name="Gigascience">
        <title>Reconstructing a comprehensive transcriptome assembly of a white-pupal translocated strain of the pest fruit fly Bactrocera cucurbitae.</title>
        <authorList>
            <person name="Sim S.B."/>
            <person name="Calla B."/>
            <person name="Hall B."/>
            <person name="DeRego T."/>
            <person name="Geib S.M."/>
        </authorList>
    </citation>
    <scope>NUCLEOTIDE SEQUENCE</scope>
</reference>
<dbReference type="PANTHER" id="PTHR24045:SF0">
    <property type="entry name" value="N-ACETYLGLUCOSAMINE-1-PHOSPHOTRANSFERASE SUBUNITS ALPHA_BETA"/>
    <property type="match status" value="1"/>
</dbReference>
<evidence type="ECO:0000256" key="1">
    <source>
        <dbReference type="ARBA" id="ARBA00007583"/>
    </source>
</evidence>
<keyword evidence="6" id="KW-1133">Transmembrane helix</keyword>
<proteinExistence type="inferred from homology"/>
<dbReference type="GO" id="GO:0005794">
    <property type="term" value="C:Golgi apparatus"/>
    <property type="evidence" value="ECO:0007669"/>
    <property type="project" value="TreeGrafter"/>
</dbReference>
<name>A0A0A1XI99_ZEUCU</name>